<dbReference type="Proteomes" id="UP000295361">
    <property type="component" value="Unassembled WGS sequence"/>
</dbReference>
<keyword evidence="4" id="KW-1185">Reference proteome</keyword>
<dbReference type="EMBL" id="SNXS01000002">
    <property type="protein sequence ID" value="TDP73284.1"/>
    <property type="molecule type" value="Genomic_DNA"/>
</dbReference>
<keyword evidence="1" id="KW-0472">Membrane</keyword>
<feature type="transmembrane region" description="Helical" evidence="1">
    <location>
        <begin position="183"/>
        <end position="205"/>
    </location>
</feature>
<name>A0A4V3CTR3_9BURK</name>
<sequence length="404" mass="42776">MVRAGKTPFGPPVRAGRIVSIDAFRALTVLVMIIVNEWHGVAGLPAWMQHMPADADAMSFVDVVFPAFLFIVGMSVPFALQQRLAQGDAPLQVQLHVLQRALGLVVIGVFMVNAESGFHQASMALPITAWALLSYVAAFLIWGSVRGGPALALGWRVGGVVLLLLLAWTYQGGEGGEAGITPQWWGILGLIGWAYLLACLGFWLVRGGLPGVMSLIALCLGYYLASHASLVAGSASLSLLFGQAGHAIHAAIVLCGCALSLIFFDSTAKRSEAGRFALALAFAMALALLAALLRPHYKISKIYATPSWALYSAASCVLIFAALYAWIELKGRAFLPGLLAPVAANPLVAYLIPFVVGALLALAHVQLPSVLRTGMAGILYAVIYALGVAVLVRWLAARGVRLRI</sequence>
<gene>
    <name evidence="3" type="ORF">DES47_1021046</name>
</gene>
<evidence type="ECO:0000259" key="2">
    <source>
        <dbReference type="Pfam" id="PF16401"/>
    </source>
</evidence>
<protein>
    <submittedName>
        <fullName evidence="3">Putative acyltransferase</fullName>
    </submittedName>
</protein>
<comment type="caution">
    <text evidence="3">The sequence shown here is derived from an EMBL/GenBank/DDBJ whole genome shotgun (WGS) entry which is preliminary data.</text>
</comment>
<dbReference type="GO" id="GO:0016746">
    <property type="term" value="F:acyltransferase activity"/>
    <property type="evidence" value="ECO:0007669"/>
    <property type="project" value="UniProtKB-KW"/>
</dbReference>
<feature type="transmembrane region" description="Helical" evidence="1">
    <location>
        <begin position="276"/>
        <end position="296"/>
    </location>
</feature>
<dbReference type="InterPro" id="IPR032176">
    <property type="entry name" value="DUF5009"/>
</dbReference>
<evidence type="ECO:0000313" key="3">
    <source>
        <dbReference type="EMBL" id="TDP73284.1"/>
    </source>
</evidence>
<dbReference type="AlphaFoldDB" id="A0A4V3CTR3"/>
<keyword evidence="1" id="KW-0812">Transmembrane</keyword>
<proteinExistence type="predicted"/>
<feature type="transmembrane region" description="Helical" evidence="1">
    <location>
        <begin position="101"/>
        <end position="118"/>
    </location>
</feature>
<reference evidence="3 4" key="1">
    <citation type="submission" date="2019-03" db="EMBL/GenBank/DDBJ databases">
        <title>Genomic Encyclopedia of Type Strains, Phase IV (KMG-IV): sequencing the most valuable type-strain genomes for metagenomic binning, comparative biology and taxonomic classification.</title>
        <authorList>
            <person name="Goeker M."/>
        </authorList>
    </citation>
    <scope>NUCLEOTIDE SEQUENCE [LARGE SCALE GENOMIC DNA]</scope>
    <source>
        <strain evidence="3 4">DSM 16998</strain>
    </source>
</reference>
<keyword evidence="1" id="KW-1133">Transmembrane helix</keyword>
<feature type="transmembrane region" description="Helical" evidence="1">
    <location>
        <begin position="347"/>
        <end position="365"/>
    </location>
</feature>
<keyword evidence="3" id="KW-0808">Transferase</keyword>
<dbReference type="PANTHER" id="PTHR31061:SF24">
    <property type="entry name" value="LD22376P"/>
    <property type="match status" value="1"/>
</dbReference>
<dbReference type="PANTHER" id="PTHR31061">
    <property type="entry name" value="LD22376P"/>
    <property type="match status" value="1"/>
</dbReference>
<feature type="transmembrane region" description="Helical" evidence="1">
    <location>
        <begin position="60"/>
        <end position="80"/>
    </location>
</feature>
<organism evidence="3 4">
    <name type="scientific">Roseateles toxinivorans</name>
    <dbReference type="NCBI Taxonomy" id="270368"/>
    <lineage>
        <taxon>Bacteria</taxon>
        <taxon>Pseudomonadati</taxon>
        <taxon>Pseudomonadota</taxon>
        <taxon>Betaproteobacteria</taxon>
        <taxon>Burkholderiales</taxon>
        <taxon>Sphaerotilaceae</taxon>
        <taxon>Roseateles</taxon>
    </lineage>
</organism>
<accession>A0A4V3CTR3</accession>
<evidence type="ECO:0000256" key="1">
    <source>
        <dbReference type="SAM" id="Phobius"/>
    </source>
</evidence>
<evidence type="ECO:0000313" key="4">
    <source>
        <dbReference type="Proteomes" id="UP000295361"/>
    </source>
</evidence>
<dbReference type="InParanoid" id="A0A4V3CTR3"/>
<dbReference type="Pfam" id="PF16401">
    <property type="entry name" value="DUF5009"/>
    <property type="match status" value="1"/>
</dbReference>
<feature type="transmembrane region" description="Helical" evidence="1">
    <location>
        <begin position="124"/>
        <end position="143"/>
    </location>
</feature>
<keyword evidence="3" id="KW-0012">Acyltransferase</keyword>
<feature type="transmembrane region" description="Helical" evidence="1">
    <location>
        <begin position="212"/>
        <end position="241"/>
    </location>
</feature>
<feature type="transmembrane region" description="Helical" evidence="1">
    <location>
        <begin position="308"/>
        <end position="327"/>
    </location>
</feature>
<feature type="transmembrane region" description="Helical" evidence="1">
    <location>
        <begin position="24"/>
        <end position="48"/>
    </location>
</feature>
<feature type="transmembrane region" description="Helical" evidence="1">
    <location>
        <begin position="247"/>
        <end position="264"/>
    </location>
</feature>
<feature type="domain" description="DUF5009" evidence="2">
    <location>
        <begin position="19"/>
        <end position="167"/>
    </location>
</feature>
<feature type="transmembrane region" description="Helical" evidence="1">
    <location>
        <begin position="150"/>
        <end position="171"/>
    </location>
</feature>
<feature type="transmembrane region" description="Helical" evidence="1">
    <location>
        <begin position="377"/>
        <end position="396"/>
    </location>
</feature>